<evidence type="ECO:0000313" key="8">
    <source>
        <dbReference type="Proteomes" id="UP000305939"/>
    </source>
</evidence>
<comment type="caution">
    <text evidence="7">The sequence shown here is derived from an EMBL/GenBank/DDBJ whole genome shotgun (WGS) entry which is preliminary data.</text>
</comment>
<feature type="domain" description="Sulfatase N-terminal" evidence="6">
    <location>
        <begin position="29"/>
        <end position="431"/>
    </location>
</feature>
<sequence length="543" mass="61348">MKTKISLIVLLIFLSSCQTQPKQVVNQKPNIVLIVADDLGFGDIGCYGGDIETPNIDALAKTGIRFSQFTTAPMCAPTRAMLLTGNDNHIAGMGIQGVVLDTFGYEGHLTNRVATIPQLLGDAGYHTYMAGKWHLGMKPEDNPHQKGFEHSYVLLPGAGNHYSNQSALSDGLSTYTEDGEVVRWTDGKYSTDFYTDKLIEYIGSNKEDGKPFFAFAAYTSPHWPLQVDEKYWKKYEGRYDEGYEQLPKSRLQSLKKAGIIPQDAVLPEIHPRFAKLITPWDSLSPSAQKKEARKMELYAGMVDNLDHNIGRLISYLKETGAFDNTVFVFMSDNGAGHRDFYNRGTLAKVLQEYYNEEYEHMGQENSYVSYGPQWAEAGSAPFRYFKDFTTQGGINTTMIISGPSVKRQGELHHNFLSLQDLAPTFYEIAGVTYPDTYNGHPVYPLRGASILPFISGNSDQIHDENYVFSMEHINNAMVRKGNWKLVNSIRPLDTANFELFDLSKDMQEQHNLKTEHPEKYRELLNEWTRYAEEVRVQVLPTGN</sequence>
<dbReference type="RefSeq" id="WP_136334554.1">
    <property type="nucleotide sequence ID" value="NZ_QXMP01000004.1"/>
</dbReference>
<proteinExistence type="inferred from homology"/>
<evidence type="ECO:0000256" key="4">
    <source>
        <dbReference type="ARBA" id="ARBA00022837"/>
    </source>
</evidence>
<comment type="similarity">
    <text evidence="1">Belongs to the sulfatase family.</text>
</comment>
<organism evidence="7 8">
    <name type="scientific">Robertkochia marina</name>
    <dbReference type="NCBI Taxonomy" id="1227945"/>
    <lineage>
        <taxon>Bacteria</taxon>
        <taxon>Pseudomonadati</taxon>
        <taxon>Bacteroidota</taxon>
        <taxon>Flavobacteriia</taxon>
        <taxon>Flavobacteriales</taxon>
        <taxon>Flavobacteriaceae</taxon>
        <taxon>Robertkochia</taxon>
    </lineage>
</organism>
<dbReference type="InterPro" id="IPR050738">
    <property type="entry name" value="Sulfatase"/>
</dbReference>
<dbReference type="Pfam" id="PF00884">
    <property type="entry name" value="Sulfatase"/>
    <property type="match status" value="1"/>
</dbReference>
<dbReference type="SUPFAM" id="SSF53649">
    <property type="entry name" value="Alkaline phosphatase-like"/>
    <property type="match status" value="1"/>
</dbReference>
<dbReference type="PROSITE" id="PS00523">
    <property type="entry name" value="SULFATASE_1"/>
    <property type="match status" value="1"/>
</dbReference>
<dbReference type="EMBL" id="SSMC01000001">
    <property type="protein sequence ID" value="THD69064.1"/>
    <property type="molecule type" value="Genomic_DNA"/>
</dbReference>
<dbReference type="GO" id="GO:0004065">
    <property type="term" value="F:arylsulfatase activity"/>
    <property type="evidence" value="ECO:0007669"/>
    <property type="project" value="TreeGrafter"/>
</dbReference>
<dbReference type="OrthoDB" id="9803751at2"/>
<keyword evidence="8" id="KW-1185">Reference proteome</keyword>
<dbReference type="CDD" id="cd16025">
    <property type="entry name" value="PAS_like"/>
    <property type="match status" value="1"/>
</dbReference>
<keyword evidence="3" id="KW-0378">Hydrolase</keyword>
<keyword evidence="2" id="KW-0479">Metal-binding</keyword>
<dbReference type="PANTHER" id="PTHR42693">
    <property type="entry name" value="ARYLSULFATASE FAMILY MEMBER"/>
    <property type="match status" value="1"/>
</dbReference>
<protein>
    <submittedName>
        <fullName evidence="7">Arylsulfatase</fullName>
    </submittedName>
</protein>
<dbReference type="Gene3D" id="3.30.1120.10">
    <property type="match status" value="1"/>
</dbReference>
<evidence type="ECO:0000313" key="7">
    <source>
        <dbReference type="EMBL" id="THD69064.1"/>
    </source>
</evidence>
<dbReference type="InterPro" id="IPR000917">
    <property type="entry name" value="Sulfatase_N"/>
</dbReference>
<accession>A0A4S3M1S6</accession>
<dbReference type="AlphaFoldDB" id="A0A4S3M1S6"/>
<evidence type="ECO:0000256" key="2">
    <source>
        <dbReference type="ARBA" id="ARBA00022723"/>
    </source>
</evidence>
<dbReference type="PROSITE" id="PS51257">
    <property type="entry name" value="PROKAR_LIPOPROTEIN"/>
    <property type="match status" value="1"/>
</dbReference>
<feature type="signal peptide" evidence="5">
    <location>
        <begin position="1"/>
        <end position="21"/>
    </location>
</feature>
<dbReference type="PANTHER" id="PTHR42693:SF33">
    <property type="entry name" value="ARYLSULFATASE"/>
    <property type="match status" value="1"/>
</dbReference>
<evidence type="ECO:0000256" key="3">
    <source>
        <dbReference type="ARBA" id="ARBA00022801"/>
    </source>
</evidence>
<evidence type="ECO:0000259" key="6">
    <source>
        <dbReference type="Pfam" id="PF00884"/>
    </source>
</evidence>
<feature type="chain" id="PRO_5020796749" evidence="5">
    <location>
        <begin position="22"/>
        <end position="543"/>
    </location>
</feature>
<name>A0A4S3M1S6_9FLAO</name>
<dbReference type="Proteomes" id="UP000305939">
    <property type="component" value="Unassembled WGS sequence"/>
</dbReference>
<reference evidence="7 8" key="1">
    <citation type="submission" date="2019-04" db="EMBL/GenBank/DDBJ databases">
        <title>Draft genome sequence of Robertkochia marina CC-AMO-30D.</title>
        <authorList>
            <person name="Hameed A."/>
            <person name="Lin S.-Y."/>
            <person name="Shahina M."/>
            <person name="Lai W.-A."/>
            <person name="Young C.-C."/>
        </authorList>
    </citation>
    <scope>NUCLEOTIDE SEQUENCE [LARGE SCALE GENOMIC DNA]</scope>
    <source>
        <strain evidence="7 8">CC-AMO-30D</strain>
    </source>
</reference>
<dbReference type="PROSITE" id="PS00149">
    <property type="entry name" value="SULFATASE_2"/>
    <property type="match status" value="1"/>
</dbReference>
<dbReference type="InterPro" id="IPR017850">
    <property type="entry name" value="Alkaline_phosphatase_core_sf"/>
</dbReference>
<evidence type="ECO:0000256" key="5">
    <source>
        <dbReference type="SAM" id="SignalP"/>
    </source>
</evidence>
<gene>
    <name evidence="7" type="ORF">E7Z59_01680</name>
</gene>
<keyword evidence="5" id="KW-0732">Signal</keyword>
<evidence type="ECO:0000256" key="1">
    <source>
        <dbReference type="ARBA" id="ARBA00008779"/>
    </source>
</evidence>
<dbReference type="InterPro" id="IPR024607">
    <property type="entry name" value="Sulfatase_CS"/>
</dbReference>
<dbReference type="GO" id="GO:0046872">
    <property type="term" value="F:metal ion binding"/>
    <property type="evidence" value="ECO:0007669"/>
    <property type="project" value="UniProtKB-KW"/>
</dbReference>
<keyword evidence="4" id="KW-0106">Calcium</keyword>
<dbReference type="Gene3D" id="3.40.720.10">
    <property type="entry name" value="Alkaline Phosphatase, subunit A"/>
    <property type="match status" value="1"/>
</dbReference>